<dbReference type="SUPFAM" id="SSF117281">
    <property type="entry name" value="Kelch motif"/>
    <property type="match status" value="1"/>
</dbReference>
<dbReference type="Gene3D" id="2.120.10.80">
    <property type="entry name" value="Kelch-type beta propeller"/>
    <property type="match status" value="1"/>
</dbReference>
<evidence type="ECO:0000313" key="3">
    <source>
        <dbReference type="EMBL" id="KAF3608498.1"/>
    </source>
</evidence>
<evidence type="ECO:0008006" key="5">
    <source>
        <dbReference type="Google" id="ProtNLM"/>
    </source>
</evidence>
<dbReference type="Pfam" id="PF25210">
    <property type="entry name" value="Kelch_FKB95"/>
    <property type="match status" value="1"/>
</dbReference>
<dbReference type="EMBL" id="QGKV02000297">
    <property type="protein sequence ID" value="KAF3608498.1"/>
    <property type="molecule type" value="Genomic_DNA"/>
</dbReference>
<protein>
    <recommendedName>
        <fullName evidence="5">F-box domain-containing protein</fullName>
    </recommendedName>
</protein>
<dbReference type="InterPro" id="IPR015915">
    <property type="entry name" value="Kelch-typ_b-propeller"/>
</dbReference>
<dbReference type="InterPro" id="IPR050354">
    <property type="entry name" value="F-box/kelch-repeat_ARATH"/>
</dbReference>
<dbReference type="Proteomes" id="UP000266723">
    <property type="component" value="Unassembled WGS sequence"/>
</dbReference>
<evidence type="ECO:0000313" key="4">
    <source>
        <dbReference type="Proteomes" id="UP000266723"/>
    </source>
</evidence>
<evidence type="ECO:0000259" key="2">
    <source>
        <dbReference type="Pfam" id="PF25210"/>
    </source>
</evidence>
<reference evidence="3 4" key="1">
    <citation type="journal article" date="2020" name="BMC Genomics">
        <title>Intraspecific diversification of the crop wild relative Brassica cretica Lam. using demographic model selection.</title>
        <authorList>
            <person name="Kioukis A."/>
            <person name="Michalopoulou V.A."/>
            <person name="Briers L."/>
            <person name="Pirintsos S."/>
            <person name="Studholme D.J."/>
            <person name="Pavlidis P."/>
            <person name="Sarris P.F."/>
        </authorList>
    </citation>
    <scope>NUCLEOTIDE SEQUENCE [LARGE SCALE GENOMIC DNA]</scope>
    <source>
        <strain evidence="4">cv. PFS-1207/04</strain>
    </source>
</reference>
<feature type="domain" description="FKB95-like N-terminal Kelch" evidence="2">
    <location>
        <begin position="152"/>
        <end position="361"/>
    </location>
</feature>
<proteinExistence type="predicted"/>
<keyword evidence="4" id="KW-1185">Reference proteome</keyword>
<organism evidence="3 4">
    <name type="scientific">Brassica cretica</name>
    <name type="common">Mustard</name>
    <dbReference type="NCBI Taxonomy" id="69181"/>
    <lineage>
        <taxon>Eukaryota</taxon>
        <taxon>Viridiplantae</taxon>
        <taxon>Streptophyta</taxon>
        <taxon>Embryophyta</taxon>
        <taxon>Tracheophyta</taxon>
        <taxon>Spermatophyta</taxon>
        <taxon>Magnoliopsida</taxon>
        <taxon>eudicotyledons</taxon>
        <taxon>Gunneridae</taxon>
        <taxon>Pentapetalae</taxon>
        <taxon>rosids</taxon>
        <taxon>malvids</taxon>
        <taxon>Brassicales</taxon>
        <taxon>Brassicaceae</taxon>
        <taxon>Brassiceae</taxon>
        <taxon>Brassica</taxon>
    </lineage>
</organism>
<feature type="domain" description="F-box" evidence="1">
    <location>
        <begin position="18"/>
        <end position="49"/>
    </location>
</feature>
<dbReference type="PANTHER" id="PTHR24414:SF131">
    <property type="entry name" value="GENOME ASSEMBLY, CHROMOSOME: A05"/>
    <property type="match status" value="1"/>
</dbReference>
<accession>A0ABQ7EXW8</accession>
<gene>
    <name evidence="3" type="ORF">DY000_02049835</name>
</gene>
<evidence type="ECO:0000259" key="1">
    <source>
        <dbReference type="Pfam" id="PF00646"/>
    </source>
</evidence>
<comment type="caution">
    <text evidence="3">The sequence shown here is derived from an EMBL/GenBank/DDBJ whole genome shotgun (WGS) entry which is preliminary data.</text>
</comment>
<dbReference type="InterPro" id="IPR057499">
    <property type="entry name" value="Kelch_FKB95"/>
</dbReference>
<dbReference type="Pfam" id="PF00646">
    <property type="entry name" value="F-box"/>
    <property type="match status" value="1"/>
</dbReference>
<name>A0ABQ7EXW8_BRACR</name>
<dbReference type="InterPro" id="IPR001810">
    <property type="entry name" value="F-box_dom"/>
</dbReference>
<sequence>MSVVAASNSKKSRPSSSFSLLPDEVVLNCLFHVPRCYDLNLSLVSKALRLRRLTSYWITFRPGEKTTNYQLEQRSLSSADVLSRTLILVLQSPLDQRSISLAEEASAPPSFGSLIFDLVGIVKSRVQLSIIRLISRQTALIPIVGIVFSLSNSPMWDLVCLYHRSGHLRTPPCMKVSRSADYKVAVGVVEGKIYVIGGSDEDSQVEVFDSETQTWDFEEKAKFESDFCVSMKQKVYMVGRDGRVSTYSPREGIKNESTEMLTYVKFFCVVKNVLYACFQWSGLMWFNTKLKVWTRVVDRDGKDGKLELYSFAAQKMEEYEGNIAPFWPLANTDRTKNDLICKLIALDRVGENIRGRIEWSGIAAA</sequence>
<dbReference type="PANTHER" id="PTHR24414">
    <property type="entry name" value="F-BOX/KELCH-REPEAT PROTEIN SKIP4"/>
    <property type="match status" value="1"/>
</dbReference>